<organism evidence="3 4">
    <name type="scientific">Micromonospora arborensis</name>
    <dbReference type="NCBI Taxonomy" id="2116518"/>
    <lineage>
        <taxon>Bacteria</taxon>
        <taxon>Bacillati</taxon>
        <taxon>Actinomycetota</taxon>
        <taxon>Actinomycetes</taxon>
        <taxon>Micromonosporales</taxon>
        <taxon>Micromonosporaceae</taxon>
        <taxon>Micromonospora</taxon>
    </lineage>
</organism>
<feature type="region of interest" description="Disordered" evidence="1">
    <location>
        <begin position="63"/>
        <end position="83"/>
    </location>
</feature>
<reference evidence="3 4" key="1">
    <citation type="submission" date="2018-03" db="EMBL/GenBank/DDBJ databases">
        <title>Bioinformatic expansion and discovery of thiopeptide antibiotics.</title>
        <authorList>
            <person name="Schwalen C.J."/>
            <person name="Hudson G.A."/>
            <person name="Mitchell D.A."/>
        </authorList>
    </citation>
    <scope>NUCLEOTIDE SEQUENCE [LARGE SCALE GENOMIC DNA]</scope>
    <source>
        <strain evidence="3 4">NRRL 8041</strain>
    </source>
</reference>
<accession>A0A318NC31</accession>
<feature type="transmembrane region" description="Helical" evidence="2">
    <location>
        <begin position="12"/>
        <end position="33"/>
    </location>
</feature>
<dbReference type="Proteomes" id="UP000248333">
    <property type="component" value="Unassembled WGS sequence"/>
</dbReference>
<evidence type="ECO:0000256" key="2">
    <source>
        <dbReference type="SAM" id="Phobius"/>
    </source>
</evidence>
<gene>
    <name evidence="3" type="ORF">C7C45_27335</name>
</gene>
<evidence type="ECO:0000313" key="4">
    <source>
        <dbReference type="Proteomes" id="UP000248333"/>
    </source>
</evidence>
<evidence type="ECO:0000313" key="3">
    <source>
        <dbReference type="EMBL" id="PYC65773.1"/>
    </source>
</evidence>
<feature type="compositionally biased region" description="Basic and acidic residues" evidence="1">
    <location>
        <begin position="63"/>
        <end position="72"/>
    </location>
</feature>
<dbReference type="AlphaFoldDB" id="A0A318NC31"/>
<keyword evidence="2" id="KW-0812">Transmembrane</keyword>
<proteinExistence type="predicted"/>
<sequence length="83" mass="8543">MLVATIDWDGAVSGRAFAVGAVAAAVSVAALIVNSRQLAGGIKVVVVSVARAPQQAYWRGYQDRGIDSRPGGDDDTPDLMLSA</sequence>
<keyword evidence="2" id="KW-0472">Membrane</keyword>
<dbReference type="EMBL" id="PYBV01000041">
    <property type="protein sequence ID" value="PYC65773.1"/>
    <property type="molecule type" value="Genomic_DNA"/>
</dbReference>
<evidence type="ECO:0000256" key="1">
    <source>
        <dbReference type="SAM" id="MobiDB-lite"/>
    </source>
</evidence>
<protein>
    <submittedName>
        <fullName evidence="3">Uncharacterized protein</fullName>
    </submittedName>
</protein>
<keyword evidence="2" id="KW-1133">Transmembrane helix</keyword>
<keyword evidence="4" id="KW-1185">Reference proteome</keyword>
<name>A0A318NC31_9ACTN</name>
<comment type="caution">
    <text evidence="3">The sequence shown here is derived from an EMBL/GenBank/DDBJ whole genome shotgun (WGS) entry which is preliminary data.</text>
</comment>